<dbReference type="InterPro" id="IPR012132">
    <property type="entry name" value="GMC_OxRdtase"/>
</dbReference>
<evidence type="ECO:0000259" key="6">
    <source>
        <dbReference type="Pfam" id="PF05199"/>
    </source>
</evidence>
<feature type="domain" description="Glucose-methanol-choline oxidoreductase C-terminal" evidence="6">
    <location>
        <begin position="357"/>
        <end position="499"/>
    </location>
</feature>
<keyword evidence="8" id="KW-1185">Reference proteome</keyword>
<sequence length="512" mass="57840">MASFPGLVLTIIAVINIIQIFSSSVWAAKEDTYERILNLKSDPEDDITIFGGNDMDLDTTFRPEDLPTLCRNFYAALPKRNFNPWGGKRGGFNPWGGKRQLTNTESTNNYHGEWDNERFHAHGGYLEVEQPSYKGMEETYCKAAEEVGVPRLDLNAEFMEGCSPIYYTQKNGRRYDTYHAFLKPIQDRQNLFIRKYSHVTKILFQGAQNYAVGVEYIRHEDLESLQIKVLADRPVGKNLQDHVSSLIGPFIVDEPISVDLDKNLTVSAVLSFAKRGEGILSSSGIQATSFLVSEVAKSRNQSDWPDIQHMLLGKSVNRQADVQYSRNYNTRLEVMEKFLKEAKGKHSFQIMNILARPFSKGQIKLDGTDPLRSPHLDPNYFENGLDLNVLVEGAKRAVDLVENSPTFQALNGRLHKIAFPGCEHFSFRSDDYWECYHRHYSLTVHHPCGTCAMGKTDSPDAVVDSQLRVIGTKNLRVIDASIMPHLTTGNIHAPTIMIAEMGADIIKSTWNE</sequence>
<accession>A0A8J2Q6G0</accession>
<dbReference type="OrthoDB" id="269227at2759"/>
<protein>
    <submittedName>
        <fullName evidence="7">Uncharacterized protein</fullName>
    </submittedName>
</protein>
<dbReference type="InterPro" id="IPR007867">
    <property type="entry name" value="GMC_OxRtase_C"/>
</dbReference>
<feature type="chain" id="PRO_5035162006" evidence="4">
    <location>
        <begin position="28"/>
        <end position="512"/>
    </location>
</feature>
<dbReference type="AlphaFoldDB" id="A0A8J2Q6G0"/>
<evidence type="ECO:0000256" key="3">
    <source>
        <dbReference type="ARBA" id="ARBA00022827"/>
    </source>
</evidence>
<evidence type="ECO:0000256" key="1">
    <source>
        <dbReference type="ARBA" id="ARBA00001974"/>
    </source>
</evidence>
<dbReference type="InterPro" id="IPR000172">
    <property type="entry name" value="GMC_OxRdtase_N"/>
</dbReference>
<dbReference type="GO" id="GO:0050660">
    <property type="term" value="F:flavin adenine dinucleotide binding"/>
    <property type="evidence" value="ECO:0007669"/>
    <property type="project" value="InterPro"/>
</dbReference>
<proteinExistence type="predicted"/>
<feature type="signal peptide" evidence="4">
    <location>
        <begin position="1"/>
        <end position="27"/>
    </location>
</feature>
<reference evidence="7" key="1">
    <citation type="submission" date="2021-06" db="EMBL/GenBank/DDBJ databases">
        <authorList>
            <person name="Hodson N. C."/>
            <person name="Mongue J. A."/>
            <person name="Jaron S. K."/>
        </authorList>
    </citation>
    <scope>NUCLEOTIDE SEQUENCE</scope>
</reference>
<gene>
    <name evidence="7" type="ORF">AFUS01_LOCUS45801</name>
</gene>
<dbReference type="PANTHER" id="PTHR11552:SF147">
    <property type="entry name" value="CHOLINE DEHYDROGENASE, MITOCHONDRIAL"/>
    <property type="match status" value="1"/>
</dbReference>
<evidence type="ECO:0000259" key="5">
    <source>
        <dbReference type="Pfam" id="PF00732"/>
    </source>
</evidence>
<keyword evidence="3" id="KW-0274">FAD</keyword>
<dbReference type="Pfam" id="PF00732">
    <property type="entry name" value="GMC_oxred_N"/>
    <property type="match status" value="1"/>
</dbReference>
<feature type="domain" description="Glucose-methanol-choline oxidoreductase N-terminal" evidence="5">
    <location>
        <begin position="124"/>
        <end position="222"/>
    </location>
</feature>
<dbReference type="GO" id="GO:0016614">
    <property type="term" value="F:oxidoreductase activity, acting on CH-OH group of donors"/>
    <property type="evidence" value="ECO:0007669"/>
    <property type="project" value="InterPro"/>
</dbReference>
<dbReference type="EMBL" id="CAJVCH010571072">
    <property type="protein sequence ID" value="CAG7836566.1"/>
    <property type="molecule type" value="Genomic_DNA"/>
</dbReference>
<evidence type="ECO:0000313" key="7">
    <source>
        <dbReference type="EMBL" id="CAG7836566.1"/>
    </source>
</evidence>
<organism evidence="7 8">
    <name type="scientific">Allacma fusca</name>
    <dbReference type="NCBI Taxonomy" id="39272"/>
    <lineage>
        <taxon>Eukaryota</taxon>
        <taxon>Metazoa</taxon>
        <taxon>Ecdysozoa</taxon>
        <taxon>Arthropoda</taxon>
        <taxon>Hexapoda</taxon>
        <taxon>Collembola</taxon>
        <taxon>Symphypleona</taxon>
        <taxon>Sminthuridae</taxon>
        <taxon>Allacma</taxon>
    </lineage>
</organism>
<evidence type="ECO:0000313" key="8">
    <source>
        <dbReference type="Proteomes" id="UP000708208"/>
    </source>
</evidence>
<comment type="caution">
    <text evidence="7">The sequence shown here is derived from an EMBL/GenBank/DDBJ whole genome shotgun (WGS) entry which is preliminary data.</text>
</comment>
<name>A0A8J2Q6G0_9HEXA</name>
<keyword evidence="2" id="KW-0285">Flavoprotein</keyword>
<evidence type="ECO:0000256" key="2">
    <source>
        <dbReference type="ARBA" id="ARBA00022630"/>
    </source>
</evidence>
<evidence type="ECO:0000256" key="4">
    <source>
        <dbReference type="SAM" id="SignalP"/>
    </source>
</evidence>
<dbReference type="Proteomes" id="UP000708208">
    <property type="component" value="Unassembled WGS sequence"/>
</dbReference>
<comment type="cofactor">
    <cofactor evidence="1">
        <name>FAD</name>
        <dbReference type="ChEBI" id="CHEBI:57692"/>
    </cofactor>
</comment>
<dbReference type="Pfam" id="PF05199">
    <property type="entry name" value="GMC_oxred_C"/>
    <property type="match status" value="1"/>
</dbReference>
<keyword evidence="4" id="KW-0732">Signal</keyword>
<dbReference type="PANTHER" id="PTHR11552">
    <property type="entry name" value="GLUCOSE-METHANOL-CHOLINE GMC OXIDOREDUCTASE"/>
    <property type="match status" value="1"/>
</dbReference>